<reference evidence="8" key="1">
    <citation type="submission" date="2023-06" db="EMBL/GenBank/DDBJ databases">
        <authorList>
            <person name="Delattre M."/>
        </authorList>
    </citation>
    <scope>NUCLEOTIDE SEQUENCE</scope>
    <source>
        <strain evidence="8">AF72</strain>
    </source>
</reference>
<evidence type="ECO:0000256" key="5">
    <source>
        <dbReference type="PROSITE-ProRule" id="PRU00042"/>
    </source>
</evidence>
<dbReference type="AlphaFoldDB" id="A0AA36CRA9"/>
<proteinExistence type="predicted"/>
<name>A0AA36CRA9_9BILA</name>
<organism evidence="8 9">
    <name type="scientific">Mesorhabditis spiculigera</name>
    <dbReference type="NCBI Taxonomy" id="96644"/>
    <lineage>
        <taxon>Eukaryota</taxon>
        <taxon>Metazoa</taxon>
        <taxon>Ecdysozoa</taxon>
        <taxon>Nematoda</taxon>
        <taxon>Chromadorea</taxon>
        <taxon>Rhabditida</taxon>
        <taxon>Rhabditina</taxon>
        <taxon>Rhabditomorpha</taxon>
        <taxon>Rhabditoidea</taxon>
        <taxon>Rhabditidae</taxon>
        <taxon>Mesorhabditinae</taxon>
        <taxon>Mesorhabditis</taxon>
    </lineage>
</organism>
<dbReference type="PROSITE" id="PS50157">
    <property type="entry name" value="ZINC_FINGER_C2H2_2"/>
    <property type="match status" value="5"/>
</dbReference>
<dbReference type="InterPro" id="IPR013087">
    <property type="entry name" value="Znf_C2H2_type"/>
</dbReference>
<keyword evidence="4" id="KW-0862">Zinc</keyword>
<protein>
    <recommendedName>
        <fullName evidence="7">C2H2-type domain-containing protein</fullName>
    </recommendedName>
</protein>
<evidence type="ECO:0000256" key="4">
    <source>
        <dbReference type="ARBA" id="ARBA00022833"/>
    </source>
</evidence>
<sequence>MIEDAGCGFTCNECDHYFPTLDGFERHIWNRHIQNFPYRCAVCGYPSLNLKDFDKHFQMAHGDAHPPEFKRKMEDESRLWTILTDSINNWLYASVYNGDVDGYAQQGPAPVPYGRDETREDGECREAADADRQKPPTVWQVDDASDDRFKIVARRVASPAVKRIPSNWMQEEISVRVAGQPQQLNDGGTVVLMGGLRGDEMEPMMSVAAEEEVFQEDQADDGREGEHHHHHDGDDDGQMMMSTPGPSYVEYYEQPDAQGFVDDTETYEFVDTDGNPLYLDPEFSSKAVRELRLRMLKDGIPPKSPRPPKKDGHRCDICGKVDKFRSKAIEHRRSHTGEKPFKCPKCKMGFTQRGALKSHLRLHTGERPYACTWDCGKTFPSSSACKSHEKSHAGEMNYPCDFCGRLFAKRYHVERHVKALHIRPQPAGGPPGSSSSAISNPPLKGLAAAEEDEPSVRTAVLSVIEAVRADKQAKADKLTKQ</sequence>
<feature type="compositionally biased region" description="Low complexity" evidence="6">
    <location>
        <begin position="432"/>
        <end position="442"/>
    </location>
</feature>
<feature type="domain" description="C2H2-type" evidence="7">
    <location>
        <begin position="369"/>
        <end position="397"/>
    </location>
</feature>
<feature type="region of interest" description="Disordered" evidence="6">
    <location>
        <begin position="106"/>
        <end position="138"/>
    </location>
</feature>
<dbReference type="Pfam" id="PF00096">
    <property type="entry name" value="zf-C2H2"/>
    <property type="match status" value="1"/>
</dbReference>
<dbReference type="EMBL" id="CATQJA010002608">
    <property type="protein sequence ID" value="CAJ0572883.1"/>
    <property type="molecule type" value="Genomic_DNA"/>
</dbReference>
<evidence type="ECO:0000313" key="9">
    <source>
        <dbReference type="Proteomes" id="UP001177023"/>
    </source>
</evidence>
<dbReference type="PROSITE" id="PS00028">
    <property type="entry name" value="ZINC_FINGER_C2H2_1"/>
    <property type="match status" value="4"/>
</dbReference>
<dbReference type="InterPro" id="IPR036236">
    <property type="entry name" value="Znf_C2H2_sf"/>
</dbReference>
<dbReference type="FunFam" id="3.30.160.60:FF:000688">
    <property type="entry name" value="zinc finger protein 197 isoform X1"/>
    <property type="match status" value="1"/>
</dbReference>
<feature type="compositionally biased region" description="Basic and acidic residues" evidence="6">
    <location>
        <begin position="114"/>
        <end position="134"/>
    </location>
</feature>
<keyword evidence="9" id="KW-1185">Reference proteome</keyword>
<feature type="domain" description="C2H2-type" evidence="7">
    <location>
        <begin position="9"/>
        <end position="37"/>
    </location>
</feature>
<dbReference type="GO" id="GO:0008270">
    <property type="term" value="F:zinc ion binding"/>
    <property type="evidence" value="ECO:0007669"/>
    <property type="project" value="UniProtKB-KW"/>
</dbReference>
<evidence type="ECO:0000313" key="8">
    <source>
        <dbReference type="EMBL" id="CAJ0572883.1"/>
    </source>
</evidence>
<dbReference type="FunFam" id="3.30.160.60:FF:002343">
    <property type="entry name" value="Zinc finger protein 33A"/>
    <property type="match status" value="1"/>
</dbReference>
<comment type="caution">
    <text evidence="8">The sequence shown here is derived from an EMBL/GenBank/DDBJ whole genome shotgun (WGS) entry which is preliminary data.</text>
</comment>
<keyword evidence="2" id="KW-0677">Repeat</keyword>
<dbReference type="PANTHER" id="PTHR24379">
    <property type="entry name" value="KRAB AND ZINC FINGER DOMAIN-CONTAINING"/>
    <property type="match status" value="1"/>
</dbReference>
<feature type="region of interest" description="Disordered" evidence="6">
    <location>
        <begin position="422"/>
        <end position="453"/>
    </location>
</feature>
<dbReference type="PANTHER" id="PTHR24379:SF121">
    <property type="entry name" value="C2H2-TYPE DOMAIN-CONTAINING PROTEIN"/>
    <property type="match status" value="1"/>
</dbReference>
<evidence type="ECO:0000256" key="2">
    <source>
        <dbReference type="ARBA" id="ARBA00022737"/>
    </source>
</evidence>
<evidence type="ECO:0000259" key="7">
    <source>
        <dbReference type="PROSITE" id="PS50157"/>
    </source>
</evidence>
<evidence type="ECO:0000256" key="3">
    <source>
        <dbReference type="ARBA" id="ARBA00022771"/>
    </source>
</evidence>
<dbReference type="SUPFAM" id="SSF57667">
    <property type="entry name" value="beta-beta-alpha zinc fingers"/>
    <property type="match status" value="3"/>
</dbReference>
<feature type="domain" description="C2H2-type" evidence="7">
    <location>
        <begin position="398"/>
        <end position="426"/>
    </location>
</feature>
<dbReference type="Proteomes" id="UP001177023">
    <property type="component" value="Unassembled WGS sequence"/>
</dbReference>
<feature type="non-terminal residue" evidence="8">
    <location>
        <position position="481"/>
    </location>
</feature>
<gene>
    <name evidence="8" type="ORF">MSPICULIGERA_LOCUS11258</name>
</gene>
<evidence type="ECO:0000256" key="1">
    <source>
        <dbReference type="ARBA" id="ARBA00022723"/>
    </source>
</evidence>
<keyword evidence="3 5" id="KW-0863">Zinc-finger</keyword>
<evidence type="ECO:0000256" key="6">
    <source>
        <dbReference type="SAM" id="MobiDB-lite"/>
    </source>
</evidence>
<accession>A0AA36CRA9</accession>
<feature type="domain" description="C2H2-type" evidence="7">
    <location>
        <begin position="341"/>
        <end position="368"/>
    </location>
</feature>
<dbReference type="Gene3D" id="3.30.160.60">
    <property type="entry name" value="Classic Zinc Finger"/>
    <property type="match status" value="4"/>
</dbReference>
<feature type="compositionally biased region" description="Basic and acidic residues" evidence="6">
    <location>
        <begin position="220"/>
        <end position="233"/>
    </location>
</feature>
<keyword evidence="1" id="KW-0479">Metal-binding</keyword>
<dbReference type="SMART" id="SM00355">
    <property type="entry name" value="ZnF_C2H2"/>
    <property type="match status" value="6"/>
</dbReference>
<feature type="domain" description="C2H2-type" evidence="7">
    <location>
        <begin position="313"/>
        <end position="340"/>
    </location>
</feature>
<feature type="region of interest" description="Disordered" evidence="6">
    <location>
        <begin position="215"/>
        <end position="243"/>
    </location>
</feature>